<dbReference type="InterPro" id="IPR011009">
    <property type="entry name" value="Kinase-like_dom_sf"/>
</dbReference>
<dbReference type="GO" id="GO:0043484">
    <property type="term" value="P:regulation of RNA splicing"/>
    <property type="evidence" value="ECO:0007669"/>
    <property type="project" value="TreeGrafter"/>
</dbReference>
<dbReference type="InterPro" id="IPR051175">
    <property type="entry name" value="CLK_kinases"/>
</dbReference>
<dbReference type="Gene3D" id="1.10.510.10">
    <property type="entry name" value="Transferase(Phosphotransferase) domain 1"/>
    <property type="match status" value="1"/>
</dbReference>
<protein>
    <recommendedName>
        <fullName evidence="6">Protein kinase domain-containing protein</fullName>
    </recommendedName>
</protein>
<dbReference type="SUPFAM" id="SSF56112">
    <property type="entry name" value="Protein kinase-like (PK-like)"/>
    <property type="match status" value="1"/>
</dbReference>
<name>A0AAJ0CXZ8_9HYPO</name>
<evidence type="ECO:0000256" key="4">
    <source>
        <dbReference type="ARBA" id="ARBA00022777"/>
    </source>
</evidence>
<evidence type="ECO:0000259" key="6">
    <source>
        <dbReference type="PROSITE" id="PS50011"/>
    </source>
</evidence>
<dbReference type="GO" id="GO:0004674">
    <property type="term" value="F:protein serine/threonine kinase activity"/>
    <property type="evidence" value="ECO:0007669"/>
    <property type="project" value="UniProtKB-KW"/>
</dbReference>
<keyword evidence="1" id="KW-0723">Serine/threonine-protein kinase</keyword>
<sequence length="117" mass="13162">MFEISDESVLGSFEQGQLRNPWPRKELDGRVIYIAKELEIPKRMGTPVLCEFGSAAMGGAEHLEYAQPNTYGAPEVILEVPWTYSVDIWNVGGMIRDVSEGRSLFTGQDLEFQTYLS</sequence>
<keyword evidence="8" id="KW-1185">Reference proteome</keyword>
<gene>
    <name evidence="7" type="ORF">QQS21_000970</name>
</gene>
<evidence type="ECO:0000256" key="1">
    <source>
        <dbReference type="ARBA" id="ARBA00022527"/>
    </source>
</evidence>
<keyword evidence="3" id="KW-0547">Nucleotide-binding</keyword>
<accession>A0AAJ0CXZ8</accession>
<comment type="caution">
    <text evidence="7">The sequence shown here is derived from an EMBL/GenBank/DDBJ whole genome shotgun (WGS) entry which is preliminary data.</text>
</comment>
<dbReference type="PROSITE" id="PS50011">
    <property type="entry name" value="PROTEIN_KINASE_DOM"/>
    <property type="match status" value="1"/>
</dbReference>
<dbReference type="AlphaFoldDB" id="A0AAJ0CXZ8"/>
<evidence type="ECO:0000256" key="5">
    <source>
        <dbReference type="ARBA" id="ARBA00022840"/>
    </source>
</evidence>
<evidence type="ECO:0000256" key="3">
    <source>
        <dbReference type="ARBA" id="ARBA00022741"/>
    </source>
</evidence>
<dbReference type="GO" id="GO:0005524">
    <property type="term" value="F:ATP binding"/>
    <property type="evidence" value="ECO:0007669"/>
    <property type="project" value="UniProtKB-KW"/>
</dbReference>
<organism evidence="7 8">
    <name type="scientific">Conoideocrella luteorostrata</name>
    <dbReference type="NCBI Taxonomy" id="1105319"/>
    <lineage>
        <taxon>Eukaryota</taxon>
        <taxon>Fungi</taxon>
        <taxon>Dikarya</taxon>
        <taxon>Ascomycota</taxon>
        <taxon>Pezizomycotina</taxon>
        <taxon>Sordariomycetes</taxon>
        <taxon>Hypocreomycetidae</taxon>
        <taxon>Hypocreales</taxon>
        <taxon>Clavicipitaceae</taxon>
        <taxon>Conoideocrella</taxon>
    </lineage>
</organism>
<evidence type="ECO:0000256" key="2">
    <source>
        <dbReference type="ARBA" id="ARBA00022679"/>
    </source>
</evidence>
<reference evidence="7" key="1">
    <citation type="submission" date="2023-06" db="EMBL/GenBank/DDBJ databases">
        <title>Conoideocrella luteorostrata (Hypocreales: Clavicipitaceae), a potential biocontrol fungus for elongate hemlock scale in United States Christmas tree production areas.</title>
        <authorList>
            <person name="Barrett H."/>
            <person name="Lovett B."/>
            <person name="Macias A.M."/>
            <person name="Stajich J.E."/>
            <person name="Kasson M.T."/>
        </authorList>
    </citation>
    <scope>NUCLEOTIDE SEQUENCE</scope>
    <source>
        <strain evidence="7">ARSEF 14590</strain>
    </source>
</reference>
<keyword evidence="4" id="KW-0418">Kinase</keyword>
<dbReference type="Proteomes" id="UP001251528">
    <property type="component" value="Unassembled WGS sequence"/>
</dbReference>
<dbReference type="InterPro" id="IPR000719">
    <property type="entry name" value="Prot_kinase_dom"/>
</dbReference>
<evidence type="ECO:0000313" key="8">
    <source>
        <dbReference type="Proteomes" id="UP001251528"/>
    </source>
</evidence>
<feature type="domain" description="Protein kinase" evidence="6">
    <location>
        <begin position="1"/>
        <end position="117"/>
    </location>
</feature>
<dbReference type="PANTHER" id="PTHR45646:SF11">
    <property type="entry name" value="SERINE_THREONINE-PROTEIN KINASE DOA"/>
    <property type="match status" value="1"/>
</dbReference>
<keyword evidence="2" id="KW-0808">Transferase</keyword>
<evidence type="ECO:0000313" key="7">
    <source>
        <dbReference type="EMBL" id="KAK2613041.1"/>
    </source>
</evidence>
<dbReference type="GO" id="GO:0005634">
    <property type="term" value="C:nucleus"/>
    <property type="evidence" value="ECO:0007669"/>
    <property type="project" value="TreeGrafter"/>
</dbReference>
<dbReference type="EMBL" id="JASWJB010000009">
    <property type="protein sequence ID" value="KAK2613041.1"/>
    <property type="molecule type" value="Genomic_DNA"/>
</dbReference>
<keyword evidence="5" id="KW-0067">ATP-binding</keyword>
<proteinExistence type="predicted"/>
<dbReference type="PANTHER" id="PTHR45646">
    <property type="entry name" value="SERINE/THREONINE-PROTEIN KINASE DOA-RELATED"/>
    <property type="match status" value="1"/>
</dbReference>